<feature type="active site" description="Charge relay system" evidence="9">
    <location>
        <position position="139"/>
    </location>
</feature>
<evidence type="ECO:0000256" key="10">
    <source>
        <dbReference type="PIRSR" id="PIRSR611782-2"/>
    </source>
</evidence>
<gene>
    <name evidence="13" type="ORF">Tel_15995</name>
</gene>
<feature type="binding site" evidence="10">
    <location>
        <begin position="211"/>
        <end position="213"/>
    </location>
    <ligand>
        <name>substrate</name>
    </ligand>
</feature>
<keyword evidence="3" id="KW-0645">Protease</keyword>
<keyword evidence="14" id="KW-1185">Reference proteome</keyword>
<dbReference type="Gene3D" id="2.30.42.10">
    <property type="match status" value="2"/>
</dbReference>
<dbReference type="SUPFAM" id="SSF50494">
    <property type="entry name" value="Trypsin-like serine proteases"/>
    <property type="match status" value="1"/>
</dbReference>
<dbReference type="Proteomes" id="UP000055136">
    <property type="component" value="Chromosome"/>
</dbReference>
<evidence type="ECO:0000256" key="5">
    <source>
        <dbReference type="ARBA" id="ARBA00022737"/>
    </source>
</evidence>
<evidence type="ECO:0000256" key="9">
    <source>
        <dbReference type="PIRSR" id="PIRSR611782-1"/>
    </source>
</evidence>
<evidence type="ECO:0000256" key="11">
    <source>
        <dbReference type="SAM" id="SignalP"/>
    </source>
</evidence>
<dbReference type="NCBIfam" id="TIGR02037">
    <property type="entry name" value="degP_htrA_DO"/>
    <property type="match status" value="1"/>
</dbReference>
<feature type="active site" description="Charge relay system" evidence="9">
    <location>
        <position position="213"/>
    </location>
</feature>
<evidence type="ECO:0000256" key="1">
    <source>
        <dbReference type="ARBA" id="ARBA00004418"/>
    </source>
</evidence>
<proteinExistence type="inferred from homology"/>
<dbReference type="InterPro" id="IPR001940">
    <property type="entry name" value="Peptidase_S1C"/>
</dbReference>
<keyword evidence="8" id="KW-0720">Serine protease</keyword>
<feature type="binding site" evidence="10">
    <location>
        <begin position="229"/>
        <end position="233"/>
    </location>
    <ligand>
        <name>substrate</name>
    </ligand>
</feature>
<feature type="binding site" evidence="10">
    <location>
        <position position="139"/>
    </location>
    <ligand>
        <name>substrate</name>
    </ligand>
</feature>
<evidence type="ECO:0000256" key="7">
    <source>
        <dbReference type="ARBA" id="ARBA00022801"/>
    </source>
</evidence>
<dbReference type="GO" id="GO:0006508">
    <property type="term" value="P:proteolysis"/>
    <property type="evidence" value="ECO:0007669"/>
    <property type="project" value="UniProtKB-KW"/>
</dbReference>
<dbReference type="KEGG" id="tee:Tel_15995"/>
<dbReference type="STRING" id="1748243.Tel_15995"/>
<dbReference type="InterPro" id="IPR036034">
    <property type="entry name" value="PDZ_sf"/>
</dbReference>
<dbReference type="EMBL" id="CP013099">
    <property type="protein sequence ID" value="ALP54531.1"/>
    <property type="molecule type" value="Genomic_DNA"/>
</dbReference>
<feature type="binding site" evidence="10">
    <location>
        <position position="109"/>
    </location>
    <ligand>
        <name>substrate</name>
    </ligand>
</feature>
<keyword evidence="6" id="KW-0574">Periplasm</keyword>
<keyword evidence="7" id="KW-0378">Hydrolase</keyword>
<dbReference type="SMART" id="SM00228">
    <property type="entry name" value="PDZ"/>
    <property type="match status" value="2"/>
</dbReference>
<feature type="binding site" evidence="10">
    <location>
        <begin position="268"/>
        <end position="272"/>
    </location>
    <ligand>
        <name>substrate</name>
    </ligand>
</feature>
<evidence type="ECO:0000256" key="2">
    <source>
        <dbReference type="ARBA" id="ARBA00010541"/>
    </source>
</evidence>
<dbReference type="Pfam" id="PF13180">
    <property type="entry name" value="PDZ_2"/>
    <property type="match status" value="1"/>
</dbReference>
<dbReference type="GO" id="GO:0004252">
    <property type="term" value="F:serine-type endopeptidase activity"/>
    <property type="evidence" value="ECO:0007669"/>
    <property type="project" value="InterPro"/>
</dbReference>
<dbReference type="AlphaFoldDB" id="A0A0S2THA8"/>
<evidence type="ECO:0000256" key="3">
    <source>
        <dbReference type="ARBA" id="ARBA00022670"/>
    </source>
</evidence>
<dbReference type="PANTHER" id="PTHR22939">
    <property type="entry name" value="SERINE PROTEASE FAMILY S1C HTRA-RELATED"/>
    <property type="match status" value="1"/>
</dbReference>
<dbReference type="InterPro" id="IPR011782">
    <property type="entry name" value="Pept_S1C_Do"/>
</dbReference>
<evidence type="ECO:0000313" key="13">
    <source>
        <dbReference type="EMBL" id="ALP54531.1"/>
    </source>
</evidence>
<feature type="signal peptide" evidence="11">
    <location>
        <begin position="1"/>
        <end position="24"/>
    </location>
</feature>
<dbReference type="CDD" id="cd10839">
    <property type="entry name" value="cpPDZ1_DegP-like"/>
    <property type="match status" value="1"/>
</dbReference>
<keyword evidence="5" id="KW-0677">Repeat</keyword>
<evidence type="ECO:0000256" key="6">
    <source>
        <dbReference type="ARBA" id="ARBA00022764"/>
    </source>
</evidence>
<dbReference type="PANTHER" id="PTHR22939:SF129">
    <property type="entry name" value="SERINE PROTEASE HTRA2, MITOCHONDRIAL"/>
    <property type="match status" value="1"/>
</dbReference>
<dbReference type="InterPro" id="IPR009003">
    <property type="entry name" value="Peptidase_S1_PA"/>
</dbReference>
<dbReference type="PROSITE" id="PS50106">
    <property type="entry name" value="PDZ"/>
    <property type="match status" value="2"/>
</dbReference>
<dbReference type="InterPro" id="IPR041489">
    <property type="entry name" value="PDZ_6"/>
</dbReference>
<evidence type="ECO:0000256" key="4">
    <source>
        <dbReference type="ARBA" id="ARBA00022729"/>
    </source>
</evidence>
<feature type="active site" description="Charge relay system" evidence="9">
    <location>
        <position position="109"/>
    </location>
</feature>
<evidence type="ECO:0000259" key="12">
    <source>
        <dbReference type="PROSITE" id="PS50106"/>
    </source>
</evidence>
<dbReference type="PRINTS" id="PR00834">
    <property type="entry name" value="PROTEASES2C"/>
</dbReference>
<comment type="subcellular location">
    <subcellularLocation>
        <location evidence="1">Periplasm</location>
    </subcellularLocation>
</comment>
<dbReference type="GO" id="GO:0042597">
    <property type="term" value="C:periplasmic space"/>
    <property type="evidence" value="ECO:0007669"/>
    <property type="project" value="UniProtKB-SubCell"/>
</dbReference>
<sequence>MKQLAMKGTLVPLLAILCVSLVQAALPAQDSQGRPLPTLAPLLKQVTPAVVNISTQSYVAERDNPLLQDPFFRRFFGLPERQPRQRRSQSLGSGVIVDAENGYVLTNNHVVGKASEISVQLLDGRVLAAELVGADPEADVAVVQIPAEGLTALPMADSDVLQVGDFVVAIGNPFGLGQTVTSGIVSALGRSGLGIEGYEDFIQTDASINPGNSGGALINLRGELVGINTAIVAPGGGNVGIGFAIPANMARALMEQLVAFGEIRRGRLGVSGQTLNSALAKAFDLDISKGVLISSVEPGAAADRAGLKVGDVVVGIDGREVEDTADLRNALGVLRAGAEVELEVMRAGRLERVRAKIDAPAQQQFEGRQLSPRLEGLLLGDIGEDSPLYGKVDGLLVLDVAPGSYTWRAGLRKGDVIVSVNRRQVTSREAMIQALQQSPNRVLLNIRRANRALFVLL</sequence>
<comment type="similarity">
    <text evidence="2">Belongs to the peptidase S1C family.</text>
</comment>
<dbReference type="SUPFAM" id="SSF50156">
    <property type="entry name" value="PDZ domain-like"/>
    <property type="match status" value="2"/>
</dbReference>
<organism evidence="13 14">
    <name type="scientific">Candidatus Tenderia electrophaga</name>
    <dbReference type="NCBI Taxonomy" id="1748243"/>
    <lineage>
        <taxon>Bacteria</taxon>
        <taxon>Pseudomonadati</taxon>
        <taxon>Pseudomonadota</taxon>
        <taxon>Gammaproteobacteria</taxon>
        <taxon>Candidatus Tenderiales</taxon>
        <taxon>Candidatus Tenderiaceae</taxon>
        <taxon>Candidatus Tenderia</taxon>
    </lineage>
</organism>
<name>A0A0S2THA8_9GAMM</name>
<dbReference type="Gene3D" id="2.40.10.120">
    <property type="match status" value="1"/>
</dbReference>
<feature type="domain" description="PDZ" evidence="12">
    <location>
        <begin position="257"/>
        <end position="348"/>
    </location>
</feature>
<accession>A0A0S2THA8</accession>
<dbReference type="Pfam" id="PF13365">
    <property type="entry name" value="Trypsin_2"/>
    <property type="match status" value="1"/>
</dbReference>
<protein>
    <submittedName>
        <fullName evidence="13">Serine endoprotease DegQ</fullName>
    </submittedName>
</protein>
<feature type="chain" id="PRO_5039696851" evidence="11">
    <location>
        <begin position="25"/>
        <end position="457"/>
    </location>
</feature>
<reference evidence="13" key="1">
    <citation type="submission" date="2015-10" db="EMBL/GenBank/DDBJ databases">
        <title>Description of Candidatus Tenderia electrophaga gen. nov, sp. nov., an Uncultivated Electroautotroph from a Biocathode Enrichment.</title>
        <authorList>
            <person name="Eddie B.J."/>
            <person name="Malanoski A.P."/>
            <person name="Wang Z."/>
            <person name="Hall R.J."/>
            <person name="Oh S.D."/>
            <person name="Heiner C."/>
            <person name="Lin B."/>
            <person name="Strycharz-Glaven S.M."/>
        </authorList>
    </citation>
    <scope>NUCLEOTIDE SEQUENCE [LARGE SCALE GENOMIC DNA]</scope>
    <source>
        <strain evidence="13">NRL1</strain>
    </source>
</reference>
<keyword evidence="4 11" id="KW-0732">Signal</keyword>
<evidence type="ECO:0000313" key="14">
    <source>
        <dbReference type="Proteomes" id="UP000055136"/>
    </source>
</evidence>
<evidence type="ECO:0000256" key="8">
    <source>
        <dbReference type="ARBA" id="ARBA00022825"/>
    </source>
</evidence>
<dbReference type="Pfam" id="PF17820">
    <property type="entry name" value="PDZ_6"/>
    <property type="match status" value="1"/>
</dbReference>
<dbReference type="FunFam" id="2.40.10.10:FF:000001">
    <property type="entry name" value="Periplasmic serine protease DegS"/>
    <property type="match status" value="1"/>
</dbReference>
<feature type="domain" description="PDZ" evidence="12">
    <location>
        <begin position="376"/>
        <end position="450"/>
    </location>
</feature>
<dbReference type="InterPro" id="IPR001478">
    <property type="entry name" value="PDZ"/>
</dbReference>